<feature type="domain" description="YHS" evidence="2">
    <location>
        <begin position="42"/>
        <end position="83"/>
    </location>
</feature>
<dbReference type="InterPro" id="IPR007029">
    <property type="entry name" value="YHS_dom"/>
</dbReference>
<evidence type="ECO:0000256" key="1">
    <source>
        <dbReference type="SAM" id="SignalP"/>
    </source>
</evidence>
<protein>
    <recommendedName>
        <fullName evidence="2">YHS domain-containing protein</fullName>
    </recommendedName>
</protein>
<evidence type="ECO:0000259" key="2">
    <source>
        <dbReference type="Pfam" id="PF04945"/>
    </source>
</evidence>
<feature type="chain" id="PRO_5007885890" description="YHS domain-containing protein" evidence="1">
    <location>
        <begin position="21"/>
        <end position="149"/>
    </location>
</feature>
<keyword evidence="1" id="KW-0732">Signal</keyword>
<dbReference type="PROSITE" id="PS51257">
    <property type="entry name" value="PROKAR_LIPOPROTEIN"/>
    <property type="match status" value="1"/>
</dbReference>
<sequence>MKKLFIILVATTLFACGAQKGTTNIDGNGFIAEGYDVTEYFNGKAFEGSNAFIATYEGANYRFTSEANKTKFEAAPSKYAPQYGGFCAYAVGADNKKIGINPESYEIRDGKLYLFYDTVFADTKEKWMEEGAERLQKKADENWMVLKQQ</sequence>
<dbReference type="OrthoDB" id="344729at2"/>
<organism evidence="3 4">
    <name type="scientific">Cochleicola gelatinilyticus</name>
    <dbReference type="NCBI Taxonomy" id="1763537"/>
    <lineage>
        <taxon>Bacteria</taxon>
        <taxon>Pseudomonadati</taxon>
        <taxon>Bacteroidota</taxon>
        <taxon>Flavobacteriia</taxon>
        <taxon>Flavobacteriales</taxon>
        <taxon>Flavobacteriaceae</taxon>
        <taxon>Cochleicola</taxon>
    </lineage>
</organism>
<dbReference type="AlphaFoldDB" id="A0A167EN98"/>
<dbReference type="STRING" id="1763537.ULVI_14620"/>
<evidence type="ECO:0000313" key="4">
    <source>
        <dbReference type="Proteomes" id="UP000077013"/>
    </source>
</evidence>
<evidence type="ECO:0000313" key="3">
    <source>
        <dbReference type="EMBL" id="OAB75707.1"/>
    </source>
</evidence>
<dbReference type="NCBIfam" id="NF041384">
    <property type="entry name" value="YHS_seleno_dom"/>
    <property type="match status" value="1"/>
</dbReference>
<comment type="caution">
    <text evidence="3">The sequence shown here is derived from an EMBL/GenBank/DDBJ whole genome shotgun (WGS) entry which is preliminary data.</text>
</comment>
<dbReference type="Proteomes" id="UP000077013">
    <property type="component" value="Unassembled WGS sequence"/>
</dbReference>
<proteinExistence type="predicted"/>
<accession>A0A167EN98</accession>
<name>A0A167EN98_9FLAO</name>
<dbReference type="RefSeq" id="WP_068593550.1">
    <property type="nucleotide sequence ID" value="NZ_LRXL01000053.1"/>
</dbReference>
<feature type="signal peptide" evidence="1">
    <location>
        <begin position="1"/>
        <end position="20"/>
    </location>
</feature>
<dbReference type="Pfam" id="PF04945">
    <property type="entry name" value="YHS"/>
    <property type="match status" value="1"/>
</dbReference>
<reference evidence="3 4" key="1">
    <citation type="submission" date="2016-02" db="EMBL/GenBank/DDBJ databases">
        <title>Ulvibacter sp. LPB0005, isolated from Thais luteostoma.</title>
        <authorList>
            <person name="Shin S.-K."/>
            <person name="Yi H."/>
        </authorList>
    </citation>
    <scope>NUCLEOTIDE SEQUENCE [LARGE SCALE GENOMIC DNA]</scope>
    <source>
        <strain evidence="3 4">LPB0005</strain>
    </source>
</reference>
<gene>
    <name evidence="3" type="ORF">ULVI_14620</name>
</gene>
<keyword evidence="4" id="KW-1185">Reference proteome</keyword>
<dbReference type="EMBL" id="LRXL01000053">
    <property type="protein sequence ID" value="OAB75707.1"/>
    <property type="molecule type" value="Genomic_DNA"/>
</dbReference>